<dbReference type="PROSITE" id="PS51471">
    <property type="entry name" value="FE2OG_OXY"/>
    <property type="match status" value="1"/>
</dbReference>
<keyword evidence="4" id="KW-0223">Dioxygenase</keyword>
<dbReference type="GO" id="GO:0005783">
    <property type="term" value="C:endoplasmic reticulum"/>
    <property type="evidence" value="ECO:0007669"/>
    <property type="project" value="TreeGrafter"/>
</dbReference>
<accession>A0A0C2MRX7</accession>
<dbReference type="GO" id="GO:0031418">
    <property type="term" value="F:L-ascorbic acid binding"/>
    <property type="evidence" value="ECO:0007669"/>
    <property type="project" value="UniProtKB-KW"/>
</dbReference>
<evidence type="ECO:0000256" key="3">
    <source>
        <dbReference type="ARBA" id="ARBA00022896"/>
    </source>
</evidence>
<dbReference type="Gene3D" id="2.60.120.620">
    <property type="entry name" value="q2cbj1_9rhob like domain"/>
    <property type="match status" value="1"/>
</dbReference>
<comment type="cofactor">
    <cofactor evidence="1">
        <name>L-ascorbate</name>
        <dbReference type="ChEBI" id="CHEBI:38290"/>
    </cofactor>
</comment>
<dbReference type="OMA" id="GQFYKPH"/>
<dbReference type="PANTHER" id="PTHR10869">
    <property type="entry name" value="PROLYL 4-HYDROXYLASE ALPHA SUBUNIT"/>
    <property type="match status" value="1"/>
</dbReference>
<dbReference type="EMBL" id="JWZT01004259">
    <property type="protein sequence ID" value="KII64487.1"/>
    <property type="molecule type" value="Genomic_DNA"/>
</dbReference>
<keyword evidence="6" id="KW-0408">Iron</keyword>
<feature type="domain" description="Fe2OG dioxygenase" evidence="7">
    <location>
        <begin position="73"/>
        <end position="183"/>
    </location>
</feature>
<evidence type="ECO:0000256" key="5">
    <source>
        <dbReference type="ARBA" id="ARBA00023002"/>
    </source>
</evidence>
<dbReference type="AlphaFoldDB" id="A0A0C2MRX7"/>
<evidence type="ECO:0000256" key="1">
    <source>
        <dbReference type="ARBA" id="ARBA00001961"/>
    </source>
</evidence>
<dbReference type="GO" id="GO:0005506">
    <property type="term" value="F:iron ion binding"/>
    <property type="evidence" value="ECO:0007669"/>
    <property type="project" value="InterPro"/>
</dbReference>
<reference evidence="8 9" key="1">
    <citation type="journal article" date="2014" name="Genome Biol. Evol.">
        <title>The genome of the myxosporean Thelohanellus kitauei shows adaptations to nutrient acquisition within its fish host.</title>
        <authorList>
            <person name="Yang Y."/>
            <person name="Xiong J."/>
            <person name="Zhou Z."/>
            <person name="Huo F."/>
            <person name="Miao W."/>
            <person name="Ran C."/>
            <person name="Liu Y."/>
            <person name="Zhang J."/>
            <person name="Feng J."/>
            <person name="Wang M."/>
            <person name="Wang M."/>
            <person name="Wang L."/>
            <person name="Yao B."/>
        </authorList>
    </citation>
    <scope>NUCLEOTIDE SEQUENCE [LARGE SCALE GENOMIC DNA]</scope>
    <source>
        <strain evidence="8">Wuqing</strain>
    </source>
</reference>
<evidence type="ECO:0000256" key="2">
    <source>
        <dbReference type="ARBA" id="ARBA00022723"/>
    </source>
</evidence>
<keyword evidence="3" id="KW-0847">Vitamin C</keyword>
<dbReference type="PANTHER" id="PTHR10869:SF244">
    <property type="entry name" value="PROLYL 4-HYDROXYLASE SUBUNIT ALPHA-2"/>
    <property type="match status" value="1"/>
</dbReference>
<keyword evidence="5" id="KW-0560">Oxidoreductase</keyword>
<dbReference type="SMART" id="SM00702">
    <property type="entry name" value="P4Hc"/>
    <property type="match status" value="1"/>
</dbReference>
<dbReference type="GO" id="GO:0004656">
    <property type="term" value="F:procollagen-proline 4-dioxygenase activity"/>
    <property type="evidence" value="ECO:0007669"/>
    <property type="project" value="TreeGrafter"/>
</dbReference>
<evidence type="ECO:0000313" key="9">
    <source>
        <dbReference type="Proteomes" id="UP000031668"/>
    </source>
</evidence>
<dbReference type="InterPro" id="IPR045054">
    <property type="entry name" value="P4HA-like"/>
</dbReference>
<evidence type="ECO:0000256" key="6">
    <source>
        <dbReference type="ARBA" id="ARBA00023004"/>
    </source>
</evidence>
<organism evidence="8 9">
    <name type="scientific">Thelohanellus kitauei</name>
    <name type="common">Myxosporean</name>
    <dbReference type="NCBI Taxonomy" id="669202"/>
    <lineage>
        <taxon>Eukaryota</taxon>
        <taxon>Metazoa</taxon>
        <taxon>Cnidaria</taxon>
        <taxon>Myxozoa</taxon>
        <taxon>Myxosporea</taxon>
        <taxon>Bivalvulida</taxon>
        <taxon>Platysporina</taxon>
        <taxon>Myxobolidae</taxon>
        <taxon>Thelohanellus</taxon>
    </lineage>
</organism>
<dbReference type="InterPro" id="IPR005123">
    <property type="entry name" value="Oxoglu/Fe-dep_dioxygenase_dom"/>
</dbReference>
<comment type="caution">
    <text evidence="8">The sequence shown here is derived from an EMBL/GenBank/DDBJ whole genome shotgun (WGS) entry which is preliminary data.</text>
</comment>
<proteinExistence type="predicted"/>
<keyword evidence="9" id="KW-1185">Reference proteome</keyword>
<dbReference type="Proteomes" id="UP000031668">
    <property type="component" value="Unassembled WGS sequence"/>
</dbReference>
<dbReference type="InterPro" id="IPR006620">
    <property type="entry name" value="Pro_4_hyd_alph"/>
</dbReference>
<evidence type="ECO:0000256" key="4">
    <source>
        <dbReference type="ARBA" id="ARBA00022964"/>
    </source>
</evidence>
<sequence>MLRSIVNEDDIWYFKRLARNHLRTATVHNPTTGVLESADYRITQSSWFNIDSDPVIRKMKYKIMVATGLTLQSSEDLQLANYGIGGYYDTHFDYARKTEPSINDTLTRRNGGRLATYLLYMSDVTIGGKTGFPRLGISVQPSKGDALFWYNLFPDESGDARTRHIACPVALGTKWVGNFWIRSRGEDRSKPCSLYEQNGI</sequence>
<keyword evidence="2" id="KW-0479">Metal-binding</keyword>
<gene>
    <name evidence="8" type="ORF">RF11_03895</name>
</gene>
<dbReference type="OrthoDB" id="420380at2759"/>
<evidence type="ECO:0000259" key="7">
    <source>
        <dbReference type="PROSITE" id="PS51471"/>
    </source>
</evidence>
<dbReference type="Pfam" id="PF13640">
    <property type="entry name" value="2OG-FeII_Oxy_3"/>
    <property type="match status" value="1"/>
</dbReference>
<evidence type="ECO:0000313" key="8">
    <source>
        <dbReference type="EMBL" id="KII64487.1"/>
    </source>
</evidence>
<dbReference type="InterPro" id="IPR044862">
    <property type="entry name" value="Pro_4_hyd_alph_FE2OG_OXY"/>
</dbReference>
<name>A0A0C2MRX7_THEKT</name>
<protein>
    <submittedName>
        <fullName evidence="8">Prolyl 4-hydroxylase subunit alpha-1</fullName>
    </submittedName>
</protein>